<feature type="transmembrane region" description="Helical" evidence="1">
    <location>
        <begin position="46"/>
        <end position="67"/>
    </location>
</feature>
<feature type="domain" description="NfeD-like C-terminal" evidence="2">
    <location>
        <begin position="84"/>
        <end position="140"/>
    </location>
</feature>
<proteinExistence type="predicted"/>
<dbReference type="InterPro" id="IPR002810">
    <property type="entry name" value="NfeD-like_C"/>
</dbReference>
<keyword evidence="3" id="KW-0645">Protease</keyword>
<comment type="caution">
    <text evidence="3">The sequence shown here is derived from an EMBL/GenBank/DDBJ whole genome shotgun (WGS) entry which is preliminary data.</text>
</comment>
<accession>A0A0D0KZ37</accession>
<protein>
    <submittedName>
        <fullName evidence="3">Membrane protein implicated in regulation of membrane protease activity</fullName>
    </submittedName>
</protein>
<keyword evidence="1" id="KW-0812">Transmembrane</keyword>
<dbReference type="OrthoDB" id="5654021at2"/>
<evidence type="ECO:0000259" key="2">
    <source>
        <dbReference type="Pfam" id="PF01957"/>
    </source>
</evidence>
<dbReference type="EMBL" id="JXQQ01000033">
    <property type="protein sequence ID" value="KIQ31417.1"/>
    <property type="molecule type" value="Genomic_DNA"/>
</dbReference>
<keyword evidence="1" id="KW-0472">Membrane</keyword>
<evidence type="ECO:0000313" key="4">
    <source>
        <dbReference type="Proteomes" id="UP000032067"/>
    </source>
</evidence>
<reference evidence="3 4" key="1">
    <citation type="submission" date="2014-12" db="EMBL/GenBank/DDBJ databases">
        <title>16Stimator: statistical estimation of ribosomal gene copy numbers from draft genome assemblies.</title>
        <authorList>
            <person name="Perisin M.A."/>
            <person name="Vetter M."/>
            <person name="Gilbert J.A."/>
            <person name="Bergelson J."/>
        </authorList>
    </citation>
    <scope>NUCLEOTIDE SEQUENCE [LARGE SCALE GENOMIC DNA]</scope>
    <source>
        <strain evidence="3 4">MEDvA23</strain>
    </source>
</reference>
<gene>
    <name evidence="3" type="ORF">RT97_16120</name>
</gene>
<sequence>MANSTIWWLIAGAAIVVELLSGTVYLLLLAAGFAAAAIAAHLGFGTITQLIVAAVIGVGAVLVWYSIQRKRPRAAASGTNRDVNLDIGESVHVDAWNPDGTATVRYRGAQWTVVQRAGHPTSTGEHRVVEVVGSRLVVDKI</sequence>
<evidence type="ECO:0000313" key="3">
    <source>
        <dbReference type="EMBL" id="KIQ31417.1"/>
    </source>
</evidence>
<dbReference type="RefSeq" id="WP_042579792.1">
    <property type="nucleotide sequence ID" value="NZ_JXQQ01000033.1"/>
</dbReference>
<dbReference type="GO" id="GO:0006508">
    <property type="term" value="P:proteolysis"/>
    <property type="evidence" value="ECO:0007669"/>
    <property type="project" value="UniProtKB-KW"/>
</dbReference>
<feature type="transmembrane region" description="Helical" evidence="1">
    <location>
        <begin position="7"/>
        <end position="40"/>
    </location>
</feature>
<keyword evidence="3" id="KW-0378">Hydrolase</keyword>
<dbReference type="Pfam" id="PF01957">
    <property type="entry name" value="NfeD"/>
    <property type="match status" value="1"/>
</dbReference>
<dbReference type="GO" id="GO:0008233">
    <property type="term" value="F:peptidase activity"/>
    <property type="evidence" value="ECO:0007669"/>
    <property type="project" value="UniProtKB-KW"/>
</dbReference>
<evidence type="ECO:0000256" key="1">
    <source>
        <dbReference type="SAM" id="Phobius"/>
    </source>
</evidence>
<dbReference type="AlphaFoldDB" id="A0A0D0KZ37"/>
<dbReference type="Proteomes" id="UP000032067">
    <property type="component" value="Unassembled WGS sequence"/>
</dbReference>
<keyword evidence="1" id="KW-1133">Transmembrane helix</keyword>
<organism evidence="3 4">
    <name type="scientific">Variovorax paradoxus</name>
    <dbReference type="NCBI Taxonomy" id="34073"/>
    <lineage>
        <taxon>Bacteria</taxon>
        <taxon>Pseudomonadati</taxon>
        <taxon>Pseudomonadota</taxon>
        <taxon>Betaproteobacteria</taxon>
        <taxon>Burkholderiales</taxon>
        <taxon>Comamonadaceae</taxon>
        <taxon>Variovorax</taxon>
    </lineage>
</organism>
<name>A0A0D0KZ37_VARPD</name>